<evidence type="ECO:0000313" key="10">
    <source>
        <dbReference type="EMBL" id="CAG8466180.1"/>
    </source>
</evidence>
<feature type="region of interest" description="Disordered" evidence="8">
    <location>
        <begin position="1"/>
        <end position="22"/>
    </location>
</feature>
<reference evidence="10" key="1">
    <citation type="submission" date="2021-06" db="EMBL/GenBank/DDBJ databases">
        <authorList>
            <person name="Kallberg Y."/>
            <person name="Tangrot J."/>
            <person name="Rosling A."/>
        </authorList>
    </citation>
    <scope>NUCLEOTIDE SEQUENCE</scope>
    <source>
        <strain evidence="10">CL551</strain>
    </source>
</reference>
<comment type="similarity">
    <text evidence="2">Belongs to the peptidase C19 family.</text>
</comment>
<comment type="caution">
    <text evidence="10">The sequence shown here is derived from an EMBL/GenBank/DDBJ whole genome shotgun (WGS) entry which is preliminary data.</text>
</comment>
<keyword evidence="7" id="KW-0788">Thiol protease</keyword>
<sequence length="486" mass="55867">MVDGDISAEEGKIPEKRSRSSVHRIRDGISHYLFSSSKKRPAQLVNLVDPDKESKTDQLRTYLEELGHPLETAQIEKLLEQNSWNVSEVAGYCRDLEEAEEGLVSDIQKTIVMIGAENDRLTSCYIDSLLFAMFARTQSFDGMLLVQPEGSNARGLQTHLRLFVNRLRTGEYMNAYMIKQLREKLLICGWIGKDSNGNPTQEDVSELFLFLSCLYKLPYLPLGMYIFHGGNKDPNDERVVTERLIQIAIPGDPLDERPVSLEEALINYFHDNVVSGIKRFLTDDTEAPVSAWQFLKLLPFYSANNEQDEKANAEECHFPEKNLMLPLVLKRYGYDDQMKPFRIKKNVYIPPFVNFSSFVDQEAADDPPCHCGIEIQYRLKLRSVVCHYGQTLTSGHYKGYTLDDEEGWFRIDDLDLSERVKKFGSLKDTTMLFNNFSQNAYLLFYELQRMHPGIIEEELAIEYDYNVAQNLQFVEFADDKGSCVVQ</sequence>
<gene>
    <name evidence="10" type="ORF">AMORRO_LOCUS1638</name>
</gene>
<keyword evidence="5" id="KW-0833">Ubl conjugation pathway</keyword>
<evidence type="ECO:0000259" key="9">
    <source>
        <dbReference type="PROSITE" id="PS50235"/>
    </source>
</evidence>
<dbReference type="OrthoDB" id="6287070at2759"/>
<dbReference type="SUPFAM" id="SSF54001">
    <property type="entry name" value="Cysteine proteinases"/>
    <property type="match status" value="1"/>
</dbReference>
<evidence type="ECO:0000256" key="2">
    <source>
        <dbReference type="ARBA" id="ARBA00009085"/>
    </source>
</evidence>
<evidence type="ECO:0000256" key="8">
    <source>
        <dbReference type="SAM" id="MobiDB-lite"/>
    </source>
</evidence>
<dbReference type="Pfam" id="PF00443">
    <property type="entry name" value="UCH"/>
    <property type="match status" value="1"/>
</dbReference>
<dbReference type="PANTHER" id="PTHR24006:SF722">
    <property type="entry name" value="UBIQUITIN CARBOXYL-TERMINAL HYDROLASE 48"/>
    <property type="match status" value="1"/>
</dbReference>
<evidence type="ECO:0000256" key="5">
    <source>
        <dbReference type="ARBA" id="ARBA00022786"/>
    </source>
</evidence>
<dbReference type="InterPro" id="IPR028889">
    <property type="entry name" value="USP"/>
</dbReference>
<keyword evidence="4" id="KW-0645">Protease</keyword>
<proteinExistence type="inferred from homology"/>
<feature type="domain" description="USP" evidence="9">
    <location>
        <begin position="114"/>
        <end position="448"/>
    </location>
</feature>
<keyword evidence="6" id="KW-0378">Hydrolase</keyword>
<dbReference type="PROSITE" id="PS50235">
    <property type="entry name" value="USP_3"/>
    <property type="match status" value="1"/>
</dbReference>
<dbReference type="Proteomes" id="UP000789342">
    <property type="component" value="Unassembled WGS sequence"/>
</dbReference>
<evidence type="ECO:0000256" key="6">
    <source>
        <dbReference type="ARBA" id="ARBA00022801"/>
    </source>
</evidence>
<evidence type="ECO:0000256" key="4">
    <source>
        <dbReference type="ARBA" id="ARBA00022670"/>
    </source>
</evidence>
<dbReference type="InterPro" id="IPR038765">
    <property type="entry name" value="Papain-like_cys_pep_sf"/>
</dbReference>
<dbReference type="PANTHER" id="PTHR24006">
    <property type="entry name" value="UBIQUITIN CARBOXYL-TERMINAL HYDROLASE"/>
    <property type="match status" value="1"/>
</dbReference>
<dbReference type="EMBL" id="CAJVPV010000623">
    <property type="protein sequence ID" value="CAG8466180.1"/>
    <property type="molecule type" value="Genomic_DNA"/>
</dbReference>
<feature type="compositionally biased region" description="Basic and acidic residues" evidence="8">
    <location>
        <begin position="9"/>
        <end position="22"/>
    </location>
</feature>
<dbReference type="GO" id="GO:0004843">
    <property type="term" value="F:cysteine-type deubiquitinase activity"/>
    <property type="evidence" value="ECO:0007669"/>
    <property type="project" value="UniProtKB-EC"/>
</dbReference>
<dbReference type="GO" id="GO:0005634">
    <property type="term" value="C:nucleus"/>
    <property type="evidence" value="ECO:0007669"/>
    <property type="project" value="UniProtKB-SubCell"/>
</dbReference>
<dbReference type="GO" id="GO:0006508">
    <property type="term" value="P:proteolysis"/>
    <property type="evidence" value="ECO:0007669"/>
    <property type="project" value="UniProtKB-KW"/>
</dbReference>
<evidence type="ECO:0000256" key="1">
    <source>
        <dbReference type="ARBA" id="ARBA00000707"/>
    </source>
</evidence>
<evidence type="ECO:0000256" key="7">
    <source>
        <dbReference type="ARBA" id="ARBA00022807"/>
    </source>
</evidence>
<dbReference type="InterPro" id="IPR001394">
    <property type="entry name" value="Peptidase_C19_UCH"/>
</dbReference>
<accession>A0A9N8VXQ1</accession>
<dbReference type="InterPro" id="IPR050164">
    <property type="entry name" value="Peptidase_C19"/>
</dbReference>
<evidence type="ECO:0000313" key="11">
    <source>
        <dbReference type="Proteomes" id="UP000789342"/>
    </source>
</evidence>
<keyword evidence="11" id="KW-1185">Reference proteome</keyword>
<dbReference type="AlphaFoldDB" id="A0A9N8VXQ1"/>
<dbReference type="GO" id="GO:0016579">
    <property type="term" value="P:protein deubiquitination"/>
    <property type="evidence" value="ECO:0007669"/>
    <property type="project" value="InterPro"/>
</dbReference>
<protein>
    <recommendedName>
        <fullName evidence="3">ubiquitinyl hydrolase 1</fullName>
        <ecNumber evidence="3">3.4.19.12</ecNumber>
    </recommendedName>
</protein>
<evidence type="ECO:0000256" key="3">
    <source>
        <dbReference type="ARBA" id="ARBA00012759"/>
    </source>
</evidence>
<name>A0A9N8VXQ1_9GLOM</name>
<dbReference type="EC" id="3.4.19.12" evidence="3"/>
<dbReference type="Gene3D" id="3.90.70.10">
    <property type="entry name" value="Cysteine proteinases"/>
    <property type="match status" value="2"/>
</dbReference>
<dbReference type="GO" id="GO:0005829">
    <property type="term" value="C:cytosol"/>
    <property type="evidence" value="ECO:0007669"/>
    <property type="project" value="TreeGrafter"/>
</dbReference>
<organism evidence="10 11">
    <name type="scientific">Acaulospora morrowiae</name>
    <dbReference type="NCBI Taxonomy" id="94023"/>
    <lineage>
        <taxon>Eukaryota</taxon>
        <taxon>Fungi</taxon>
        <taxon>Fungi incertae sedis</taxon>
        <taxon>Mucoromycota</taxon>
        <taxon>Glomeromycotina</taxon>
        <taxon>Glomeromycetes</taxon>
        <taxon>Diversisporales</taxon>
        <taxon>Acaulosporaceae</taxon>
        <taxon>Acaulospora</taxon>
    </lineage>
</organism>
<comment type="catalytic activity">
    <reaction evidence="1">
        <text>Thiol-dependent hydrolysis of ester, thioester, amide, peptide and isopeptide bonds formed by the C-terminal Gly of ubiquitin (a 76-residue protein attached to proteins as an intracellular targeting signal).</text>
        <dbReference type="EC" id="3.4.19.12"/>
    </reaction>
</comment>